<name>A0AAV5HX51_9ROSI</name>
<proteinExistence type="predicted"/>
<dbReference type="EMBL" id="BPVZ01000007">
    <property type="protein sequence ID" value="GKU93457.1"/>
    <property type="molecule type" value="Genomic_DNA"/>
</dbReference>
<evidence type="ECO:0000313" key="1">
    <source>
        <dbReference type="EMBL" id="GKU93457.1"/>
    </source>
</evidence>
<accession>A0AAV5HX51</accession>
<organism evidence="1 2">
    <name type="scientific">Rubroshorea leprosula</name>
    <dbReference type="NCBI Taxonomy" id="152421"/>
    <lineage>
        <taxon>Eukaryota</taxon>
        <taxon>Viridiplantae</taxon>
        <taxon>Streptophyta</taxon>
        <taxon>Embryophyta</taxon>
        <taxon>Tracheophyta</taxon>
        <taxon>Spermatophyta</taxon>
        <taxon>Magnoliopsida</taxon>
        <taxon>eudicotyledons</taxon>
        <taxon>Gunneridae</taxon>
        <taxon>Pentapetalae</taxon>
        <taxon>rosids</taxon>
        <taxon>malvids</taxon>
        <taxon>Malvales</taxon>
        <taxon>Dipterocarpaceae</taxon>
        <taxon>Rubroshorea</taxon>
    </lineage>
</organism>
<sequence length="76" mass="8622">MVFNIVNCKLLMEEGFIPFIWLPPVQSLLIAGTQMVLVLEMGDFSIIGVKPGISYWMQLKNSTGNVKIFFRVSQDQ</sequence>
<gene>
    <name evidence="1" type="ORF">SLEP1_g7051</name>
</gene>
<evidence type="ECO:0000313" key="2">
    <source>
        <dbReference type="Proteomes" id="UP001054252"/>
    </source>
</evidence>
<protein>
    <submittedName>
        <fullName evidence="1">Uncharacterized protein</fullName>
    </submittedName>
</protein>
<dbReference type="AlphaFoldDB" id="A0AAV5HX51"/>
<keyword evidence="2" id="KW-1185">Reference proteome</keyword>
<comment type="caution">
    <text evidence="1">The sequence shown here is derived from an EMBL/GenBank/DDBJ whole genome shotgun (WGS) entry which is preliminary data.</text>
</comment>
<dbReference type="Proteomes" id="UP001054252">
    <property type="component" value="Unassembled WGS sequence"/>
</dbReference>
<reference evidence="1 2" key="1">
    <citation type="journal article" date="2021" name="Commun. Biol.">
        <title>The genome of Shorea leprosula (Dipterocarpaceae) highlights the ecological relevance of drought in aseasonal tropical rainforests.</title>
        <authorList>
            <person name="Ng K.K.S."/>
            <person name="Kobayashi M.J."/>
            <person name="Fawcett J.A."/>
            <person name="Hatakeyama M."/>
            <person name="Paape T."/>
            <person name="Ng C.H."/>
            <person name="Ang C.C."/>
            <person name="Tnah L.H."/>
            <person name="Lee C.T."/>
            <person name="Nishiyama T."/>
            <person name="Sese J."/>
            <person name="O'Brien M.J."/>
            <person name="Copetti D."/>
            <person name="Mohd Noor M.I."/>
            <person name="Ong R.C."/>
            <person name="Putra M."/>
            <person name="Sireger I.Z."/>
            <person name="Indrioko S."/>
            <person name="Kosugi Y."/>
            <person name="Izuno A."/>
            <person name="Isagi Y."/>
            <person name="Lee S.L."/>
            <person name="Shimizu K.K."/>
        </authorList>
    </citation>
    <scope>NUCLEOTIDE SEQUENCE [LARGE SCALE GENOMIC DNA]</scope>
    <source>
        <strain evidence="1">214</strain>
    </source>
</reference>